<feature type="domain" description="DUF4246" evidence="2">
    <location>
        <begin position="115"/>
        <end position="608"/>
    </location>
</feature>
<dbReference type="InterPro" id="IPR025340">
    <property type="entry name" value="DUF4246"/>
</dbReference>
<feature type="compositionally biased region" description="Acidic residues" evidence="1">
    <location>
        <begin position="387"/>
        <end position="425"/>
    </location>
</feature>
<evidence type="ECO:0000313" key="5">
    <source>
        <dbReference type="Proteomes" id="UP000830671"/>
    </source>
</evidence>
<proteinExistence type="predicted"/>
<dbReference type="GeneID" id="73350074"/>
<dbReference type="InterPro" id="IPR049207">
    <property type="entry name" value="DUF4246_N"/>
</dbReference>
<dbReference type="InterPro" id="IPR049192">
    <property type="entry name" value="DUF4246_C"/>
</dbReference>
<evidence type="ECO:0000259" key="2">
    <source>
        <dbReference type="Pfam" id="PF14033"/>
    </source>
</evidence>
<feature type="region of interest" description="Disordered" evidence="1">
    <location>
        <begin position="329"/>
        <end position="434"/>
    </location>
</feature>
<evidence type="ECO:0000313" key="4">
    <source>
        <dbReference type="EMBL" id="UQC90610.1"/>
    </source>
</evidence>
<evidence type="ECO:0000259" key="3">
    <source>
        <dbReference type="Pfam" id="PF21666"/>
    </source>
</evidence>
<dbReference type="InterPro" id="IPR016024">
    <property type="entry name" value="ARM-type_fold"/>
</dbReference>
<organism evidence="4 5">
    <name type="scientific">Colletotrichum lupini</name>
    <dbReference type="NCBI Taxonomy" id="145971"/>
    <lineage>
        <taxon>Eukaryota</taxon>
        <taxon>Fungi</taxon>
        <taxon>Dikarya</taxon>
        <taxon>Ascomycota</taxon>
        <taxon>Pezizomycotina</taxon>
        <taxon>Sordariomycetes</taxon>
        <taxon>Hypocreomycetidae</taxon>
        <taxon>Glomerellales</taxon>
        <taxon>Glomerellaceae</taxon>
        <taxon>Colletotrichum</taxon>
        <taxon>Colletotrichum acutatum species complex</taxon>
    </lineage>
</organism>
<feature type="compositionally biased region" description="Basic and acidic residues" evidence="1">
    <location>
        <begin position="365"/>
        <end position="386"/>
    </location>
</feature>
<dbReference type="KEGG" id="clup:CLUP02_16140"/>
<keyword evidence="5" id="KW-1185">Reference proteome</keyword>
<feature type="domain" description="DUF4246" evidence="3">
    <location>
        <begin position="28"/>
        <end position="97"/>
    </location>
</feature>
<name>A0A9Q8T888_9PEZI</name>
<accession>A0A9Q8T888</accession>
<dbReference type="Pfam" id="PF14033">
    <property type="entry name" value="DUF4246"/>
    <property type="match status" value="1"/>
</dbReference>
<dbReference type="PANTHER" id="PTHR33119:SF1">
    <property type="entry name" value="FE2OG DIOXYGENASE DOMAIN-CONTAINING PROTEIN"/>
    <property type="match status" value="1"/>
</dbReference>
<protein>
    <recommendedName>
        <fullName evidence="6">Duf1665 domain containing protein</fullName>
    </recommendedName>
</protein>
<dbReference type="Pfam" id="PF21666">
    <property type="entry name" value="DUF4246_N"/>
    <property type="match status" value="1"/>
</dbReference>
<reference evidence="4" key="1">
    <citation type="journal article" date="2021" name="Mol. Plant Microbe Interact.">
        <title>Complete Genome Sequence of the Plant-Pathogenic Fungus Colletotrichum lupini.</title>
        <authorList>
            <person name="Baroncelli R."/>
            <person name="Pensec F."/>
            <person name="Da Lio D."/>
            <person name="Boufleur T."/>
            <person name="Vicente I."/>
            <person name="Sarrocco S."/>
            <person name="Picot A."/>
            <person name="Baraldi E."/>
            <person name="Sukno S."/>
            <person name="Thon M."/>
            <person name="Le Floch G."/>
        </authorList>
    </citation>
    <scope>NUCLEOTIDE SEQUENCE</scope>
    <source>
        <strain evidence="4">IMI 504893</strain>
    </source>
</reference>
<dbReference type="Proteomes" id="UP000830671">
    <property type="component" value="Chromosome 9"/>
</dbReference>
<dbReference type="PANTHER" id="PTHR33119">
    <property type="entry name" value="IFI3P"/>
    <property type="match status" value="1"/>
</dbReference>
<dbReference type="AlphaFoldDB" id="A0A9Q8T888"/>
<sequence>MTELQFDQFSNHGLRPQSIAHASGTIRLPGYGLPLNYLPDKRDRFPVLMEDTNKSWKASTLLIREVCMLKFMEDITNKPEWWRKVRDPVISAKWKKEVQTLDWAAYRSHGDFTKNMAEACMQELRKKAALYEETGLIPVLDYSTCVIKSDKLLPSSLVDRLKVAVKSLEDIPDVAKDWHPGSDGKVLDLVHPSLFPLLYGRSRIMHQRITLDNCLEIGEPGFLIPKPDESDVGEGRTFDWQGAPIELVSTKFQWLPSDVAINEDGRTTIESYVNNLHPREHSDLYPLIEELIQKSLPAWDIIYRWVRKFPVQRLRARKVGKRVAIPDAVPEQGNQLDGNENDVPIDRPEGHHLEIDHLVQPTAATREKIGRQRRDAHESKRLKSDDAASEDDEHDDEDCDESDDEEDYDYDYDDDDDDSDSEDEQVREPSPYFRLSPKNIKQAGFFNNAPRIQVIVKLANIHLTPEKPTYDGGSWHIEGQLNEHICATALFYYDSANITESQLAFRAPGNREKLDQRLNYQQYDHRSIEKVFAIRSSSDTLQEVGSVLTRPGRTLFFSNLSQHRVRPFRLEDPTKPGYRKIVALFLVDPAVPVISTANVPPQQKHWFEGKDQVDGANDMVETMSALIEMDEAKKMREELMKERTVLSKTVNDELRDVEWSFCEH</sequence>
<evidence type="ECO:0000256" key="1">
    <source>
        <dbReference type="SAM" id="MobiDB-lite"/>
    </source>
</evidence>
<evidence type="ECO:0008006" key="6">
    <source>
        <dbReference type="Google" id="ProtNLM"/>
    </source>
</evidence>
<dbReference type="EMBL" id="CP019481">
    <property type="protein sequence ID" value="UQC90610.1"/>
    <property type="molecule type" value="Genomic_DNA"/>
</dbReference>
<dbReference type="RefSeq" id="XP_049152211.1">
    <property type="nucleotide sequence ID" value="XM_049295064.1"/>
</dbReference>
<dbReference type="SUPFAM" id="SSF48371">
    <property type="entry name" value="ARM repeat"/>
    <property type="match status" value="1"/>
</dbReference>
<gene>
    <name evidence="4" type="ORF">CLUP02_16140</name>
</gene>
<feature type="compositionally biased region" description="Basic and acidic residues" evidence="1">
    <location>
        <begin position="344"/>
        <end position="357"/>
    </location>
</feature>